<dbReference type="eggNOG" id="ENOG5032RC1">
    <property type="taxonomic scope" value="Bacteria"/>
</dbReference>
<dbReference type="EMBL" id="JPVQ01000013">
    <property type="protein sequence ID" value="KGR90838.1"/>
    <property type="molecule type" value="Genomic_DNA"/>
</dbReference>
<proteinExistence type="predicted"/>
<organism evidence="2 3">
    <name type="scientific">Ureibacillus massiliensis 4400831 = CIP 108448 = CCUG 49529</name>
    <dbReference type="NCBI Taxonomy" id="1211035"/>
    <lineage>
        <taxon>Bacteria</taxon>
        <taxon>Bacillati</taxon>
        <taxon>Bacillota</taxon>
        <taxon>Bacilli</taxon>
        <taxon>Bacillales</taxon>
        <taxon>Caryophanaceae</taxon>
        <taxon>Ureibacillus</taxon>
    </lineage>
</organism>
<name>A0A0A3J6S0_9BACL</name>
<evidence type="ECO:0008006" key="4">
    <source>
        <dbReference type="Google" id="ProtNLM"/>
    </source>
</evidence>
<dbReference type="Proteomes" id="UP000030595">
    <property type="component" value="Unassembled WGS sequence"/>
</dbReference>
<reference evidence="2 3" key="1">
    <citation type="submission" date="2014-02" db="EMBL/GenBank/DDBJ databases">
        <title>Draft genome sequence of Lysinibacillus massiliensis CCUG 49529.</title>
        <authorList>
            <person name="Zhang F."/>
            <person name="Wang G."/>
            <person name="Zhang L."/>
        </authorList>
    </citation>
    <scope>NUCLEOTIDE SEQUENCE [LARGE SCALE GENOMIC DNA]</scope>
    <source>
        <strain evidence="2 3">CCUG 49529</strain>
    </source>
</reference>
<dbReference type="OrthoDB" id="2444042at2"/>
<dbReference type="AlphaFoldDB" id="A0A0A3J6S0"/>
<sequence length="618" mass="73168">MVLHYNGTKLPFCVKFAYSLADNVEITQVWKYEQIPNNSEFITIKENWKIGLQFYVVDEESWDSESYIEIQTSLFDEADNQTTLSYKLTTDDNEIQWIYSDINEGVYPWRMGSYLIDIYYKGEKYTTAIKVAPTHLNSKQIEQIHSYLQGVAEGIIYDYVLSNQSYSQITSEELKTKWFYEYARFITDTQNLIVYALSKIEKNPYTQITNEYKQSKQIGKIGIKSVKWELMNGYSDSGKYFNKVKSNVYNTLENKWIKYVVYNWKSEISKALTLIRRNHQILQEETLTLEQKRRELESEKNRLNKKWNIAKTVILNLNSQILIKEKEIKEKMGILNQHERWINSLDSIKNRMVHLLANSFLSDIQIGQKKPLLKQNVYFLLDELYQESKKIKENEGNKKRLIKIYKPTWLIFEYYCLFTTLNILKELGFDSTEGFHPQMLDQFYENKIPSGHKFTLENSNSIIHVWYDKYHAHSNNEASEKGELFFTNLLKKRPDIKMDVYKKVDNGDLLFKDSIVIDAKFRKLQSIYSKDYVKDTFDQLISYNQFFYSGENRMYNSRGSIVNRVICLYASEDGTAVKQVEQPITFIKLFPEIKDESVIEVGKKELKEEFIEWLDGVI</sequence>
<comment type="caution">
    <text evidence="2">The sequence shown here is derived from an EMBL/GenBank/DDBJ whole genome shotgun (WGS) entry which is preliminary data.</text>
</comment>
<gene>
    <name evidence="2" type="ORF">CD30_08970</name>
</gene>
<dbReference type="RefSeq" id="WP_036175398.1">
    <property type="nucleotide sequence ID" value="NZ_AVCZ01000013.1"/>
</dbReference>
<protein>
    <recommendedName>
        <fullName evidence="4">DUF2357 domain-containing protein</fullName>
    </recommendedName>
</protein>
<keyword evidence="1" id="KW-0175">Coiled coil</keyword>
<keyword evidence="3" id="KW-1185">Reference proteome</keyword>
<evidence type="ECO:0000313" key="2">
    <source>
        <dbReference type="EMBL" id="KGR90838.1"/>
    </source>
</evidence>
<evidence type="ECO:0000256" key="1">
    <source>
        <dbReference type="SAM" id="Coils"/>
    </source>
</evidence>
<evidence type="ECO:0000313" key="3">
    <source>
        <dbReference type="Proteomes" id="UP000030595"/>
    </source>
</evidence>
<accession>A0A0A3J6S0</accession>
<feature type="coiled-coil region" evidence="1">
    <location>
        <begin position="279"/>
        <end position="306"/>
    </location>
</feature>